<dbReference type="OrthoDB" id="9787207at2"/>
<evidence type="ECO:0000313" key="1">
    <source>
        <dbReference type="EMBL" id="REG81296.1"/>
    </source>
</evidence>
<gene>
    <name evidence="1" type="ORF">DFP81_11517</name>
</gene>
<dbReference type="RefSeq" id="WP_115898875.1">
    <property type="nucleotide sequence ID" value="NZ_QUNG01000015.1"/>
</dbReference>
<dbReference type="Proteomes" id="UP000256542">
    <property type="component" value="Unassembled WGS sequence"/>
</dbReference>
<sequence>MLDTLSISQARKLALISQKLPRAKYAGISGTLGVIQHLGYIQIDSISVVSRAHHHTLWNRVVNYQSDFIDTLLEQQQIFEYWSHAAAYLPIEDFRYSLAKKAHIKAQKHWFERDQRVEKEVLTRIRSEGPLQAKDFQKPKNHTPGWWRWKPAKQALEQLFMAGELMCPKRIGFQKVYDLTERVLPQHLDLTMPSQAEIAQHLITQGVRSHGLVQAQDLSYLRTGLQASIKEQIQAMLEEKQLQKVRVNNQDYLTTDSLLAQLSTPISRQQIKLLSPFDNLVIQRKRLKRLFDFDYRIECYLPADKRQYGYYALPIIWQGELVARMDAKAERKTGLFIIKNIVLESKHQTNVEAFCHALIAELEAYANFNRCPKITLLNAQPATLKVTLSSVLMQRYSP</sequence>
<reference evidence="1 2" key="1">
    <citation type="submission" date="2018-08" db="EMBL/GenBank/DDBJ databases">
        <title>Genomic Encyclopedia of Type Strains, Phase III (KMG-III): the genomes of soil and plant-associated and newly described type strains.</title>
        <authorList>
            <person name="Whitman W."/>
        </authorList>
    </citation>
    <scope>NUCLEOTIDE SEQUENCE [LARGE SCALE GENOMIC DNA]</scope>
    <source>
        <strain evidence="1 2">CECT 7375</strain>
    </source>
</reference>
<dbReference type="InterPro" id="IPR009351">
    <property type="entry name" value="AlkZ-like"/>
</dbReference>
<name>A0A3E0DF15_9GAMM</name>
<evidence type="ECO:0008006" key="3">
    <source>
        <dbReference type="Google" id="ProtNLM"/>
    </source>
</evidence>
<dbReference type="Pfam" id="PF06224">
    <property type="entry name" value="AlkZ-like"/>
    <property type="match status" value="1"/>
</dbReference>
<dbReference type="EMBL" id="QUNG01000015">
    <property type="protein sequence ID" value="REG81296.1"/>
    <property type="molecule type" value="Genomic_DNA"/>
</dbReference>
<comment type="caution">
    <text evidence="1">The sequence shown here is derived from an EMBL/GenBank/DDBJ whole genome shotgun (WGS) entry which is preliminary data.</text>
</comment>
<proteinExistence type="predicted"/>
<dbReference type="PANTHER" id="PTHR30528:SF0">
    <property type="entry name" value="CYTOPLASMIC PROTEIN"/>
    <property type="match status" value="1"/>
</dbReference>
<organism evidence="1 2">
    <name type="scientific">Marinomonas pollencensis</name>
    <dbReference type="NCBI Taxonomy" id="491954"/>
    <lineage>
        <taxon>Bacteria</taxon>
        <taxon>Pseudomonadati</taxon>
        <taxon>Pseudomonadota</taxon>
        <taxon>Gammaproteobacteria</taxon>
        <taxon>Oceanospirillales</taxon>
        <taxon>Oceanospirillaceae</taxon>
        <taxon>Marinomonas</taxon>
    </lineage>
</organism>
<evidence type="ECO:0000313" key="2">
    <source>
        <dbReference type="Proteomes" id="UP000256542"/>
    </source>
</evidence>
<protein>
    <recommendedName>
        <fullName evidence="3">Winged helix-turn-helix domain-containing protein</fullName>
    </recommendedName>
</protein>
<dbReference type="PANTHER" id="PTHR30528">
    <property type="entry name" value="CYTOPLASMIC PROTEIN"/>
    <property type="match status" value="1"/>
</dbReference>
<dbReference type="AlphaFoldDB" id="A0A3E0DF15"/>
<accession>A0A3E0DF15</accession>
<keyword evidence="2" id="KW-1185">Reference proteome</keyword>